<sequence>MNNVIVGNHIVCCAVNAATQVLEYTVILQMGLRSWNLRKRVAQSFQSATLVPGVDVYNDVLYLYEHVLLGYPYPESELVDLATQAVLDAKQFVKECSFRDDEEQLLTFFCQLLPSSTDKEIEFKRGLPPGEVVVMPQHSTIRELKQAAESALRDTYCIIERFVVMGIKGLDEMVVLFGVAKSGAEVGVRGSGIDLDTPLSCGNIHAAAELRMLTLCHRCFYALHVVFHRCLLEFNPVPGSTALKLFPFVAESQRLNKDGCG</sequence>
<organism evidence="2 3">
    <name type="scientific">Malus domestica</name>
    <name type="common">Apple</name>
    <name type="synonym">Pyrus malus</name>
    <dbReference type="NCBI Taxonomy" id="3750"/>
    <lineage>
        <taxon>Eukaryota</taxon>
        <taxon>Viridiplantae</taxon>
        <taxon>Streptophyta</taxon>
        <taxon>Embryophyta</taxon>
        <taxon>Tracheophyta</taxon>
        <taxon>Spermatophyta</taxon>
        <taxon>Magnoliopsida</taxon>
        <taxon>eudicotyledons</taxon>
        <taxon>Gunneridae</taxon>
        <taxon>Pentapetalae</taxon>
        <taxon>rosids</taxon>
        <taxon>fabids</taxon>
        <taxon>Rosales</taxon>
        <taxon>Rosaceae</taxon>
        <taxon>Amygdaloideae</taxon>
        <taxon>Maleae</taxon>
        <taxon>Malus</taxon>
    </lineage>
</organism>
<dbReference type="Pfam" id="PF25565">
    <property type="entry name" value="Ubiquitin_At1g33420"/>
    <property type="match status" value="1"/>
</dbReference>
<dbReference type="STRING" id="3750.A0A498HAQ0"/>
<dbReference type="Proteomes" id="UP000290289">
    <property type="component" value="Chromosome 17"/>
</dbReference>
<dbReference type="EMBL" id="RDQH01000343">
    <property type="protein sequence ID" value="RXH68538.1"/>
    <property type="molecule type" value="Genomic_DNA"/>
</dbReference>
<protein>
    <recommendedName>
        <fullName evidence="1">PHD finger protein MALE STERILITY 1-like ubiquitin-like domain-containing protein</fullName>
    </recommendedName>
</protein>
<keyword evidence="3" id="KW-1185">Reference proteome</keyword>
<evidence type="ECO:0000313" key="3">
    <source>
        <dbReference type="Proteomes" id="UP000290289"/>
    </source>
</evidence>
<feature type="domain" description="PHD finger protein MALE STERILITY 1-like ubiquitin-like" evidence="1">
    <location>
        <begin position="103"/>
        <end position="192"/>
    </location>
</feature>
<dbReference type="PANTHER" id="PTHR46201:SF9">
    <property type="entry name" value="PHD FINGER PROTEIN MALE MEIOCYTE DEATH 1"/>
    <property type="match status" value="1"/>
</dbReference>
<gene>
    <name evidence="2" type="ORF">DVH24_030871</name>
</gene>
<comment type="caution">
    <text evidence="2">The sequence shown here is derived from an EMBL/GenBank/DDBJ whole genome shotgun (WGS) entry which is preliminary data.</text>
</comment>
<dbReference type="AlphaFoldDB" id="A0A498HAQ0"/>
<dbReference type="PANTHER" id="PTHR46201">
    <property type="entry name" value="PHD FINGER PROTEIN MALE MEIOCYTE DEATH 1-RELATED"/>
    <property type="match status" value="1"/>
</dbReference>
<dbReference type="InterPro" id="IPR057765">
    <property type="entry name" value="MS1-like_ubiquitin"/>
</dbReference>
<accession>A0A498HAQ0</accession>
<reference evidence="2 3" key="1">
    <citation type="submission" date="2018-10" db="EMBL/GenBank/DDBJ databases">
        <title>A high-quality apple genome assembly.</title>
        <authorList>
            <person name="Hu J."/>
        </authorList>
    </citation>
    <scope>NUCLEOTIDE SEQUENCE [LARGE SCALE GENOMIC DNA]</scope>
    <source>
        <strain evidence="3">cv. HFTH1</strain>
        <tissue evidence="2">Young leaf</tissue>
    </source>
</reference>
<proteinExistence type="predicted"/>
<evidence type="ECO:0000259" key="1">
    <source>
        <dbReference type="Pfam" id="PF25565"/>
    </source>
</evidence>
<evidence type="ECO:0000313" key="2">
    <source>
        <dbReference type="EMBL" id="RXH68538.1"/>
    </source>
</evidence>
<name>A0A498HAQ0_MALDO</name>